<sequence>MPYQKPTRLQSTKKEFVHHMNMKCRCTEEHVVLRGKLAQQAQNFPRPMARRMAYLIAYQGMADDIEDVNTAEEVSKDIDAIQYTDVMQELMTRFNVSTIREVKRAHISLGHPSNAALATAMKHAKAPAEWLQCAKLFQCEVCQSRQRPRAVRVAVLPKAKRFNEVVNTDVYYATWKNKERKILAMMGEFTRYEVDCPIAKETLKTEVKLFQKSWISWAGKPDTMRMDMAGSHTSRRMHQWMNKHNITLDLIPKGAHHKLGLMERNHAVRREQLSQYHLQFPDDSLKTALRMTASQRNILRNVRGHSPATLVLGTQPKVPGAPCDEDFGLAEQAALVDPKSEVHEMMVRRAAAGTAFIEANCSRAVRAALLARSRPTLREYHIGEWVYFWRPEMSTGLEKCHWHGPALVVAVESKVNEDDAMRTSVVWVTHGFTIYRCTVEQLRPELSSETREREGRREDPDSPLSTIEKLRRALRRTKGTCSFSDLAEGGQQPQYDDALDDMGAQQPGAQGHRDGDRDGQEREEPSEAAAAAAPEPNQPAEAGEEAAPDPAPSGASAARERGNAAREPSRVHIEAMAKRSIEEAEKLDGIPLAKRARMSWARLAPQQEESCLIKEVDDEMMLLEESTETIYTLVFKRKAPTIVEGGLTPEERGQFYAAKLEALEVINKNDGWEPIDEAEVDPAACFPLRFLMKWKVKDGQRVANARVLYQGFKHRDVAEGQLDKEAPTLSRLGRRTVMLWAALRKWRLFAADMKSAFLQAEDVSAHGIKLCASPTKEMREMLVHQIGLQPGQLLKMIKPCFGDPRSPKLWHYRSDEVTRETGFKNHWLEDCLLQSLRAARPSDDPFDVCSFDGQTFVVDGLIGKHVGDFIGCGENASCEDDLYAKLDDTECFQARLGMLNEKFKFGKWGFGPSLVFTGGEVEQSLSTHAITIKFEKDLHSVKPITVEKHRRADPTSALSPKELTSFRALNGQLQWPAAQGVIIAAATVSFRAAATGHATVQDLLDANKDVRFLKANADVGLYFGFDRPWSELRVRGYSDASWASRPDGSSQGGYQIFVGPEDELNAGTPTPFVAMEWASKKPARRKPRRWGADSLMWVKVFLALGLRPDFGHDAAMTYLGESPFITDAKCLYDASRSAAPGLGIAEKRAAIEVKIVNEQLAEVNARWKWVNTQQQMADGLTKHSARQTMADALRRGVHALRYDPDFVAGKKPAKRAMEQREKELDQAGEELLDTFEKEPVAKAKAKARTRHFGASGARLAAPLAATRATGSGAEVVQYTPSGVELFHPPTNDDWNNLLVKLTMLGFVMAMVVAFGCGFWVGTCWTSWTTTGAEQKSIRPREPETEPNPSKTEKHYVGGTEMMTTGVNTKQPRQKKVRHMMCQAQRCYNQDAQTPRFQPLPEYAHGAFVG</sequence>
<keyword evidence="2" id="KW-1133">Transmembrane helix</keyword>
<dbReference type="SUPFAM" id="SSF53098">
    <property type="entry name" value="Ribonuclease H-like"/>
    <property type="match status" value="1"/>
</dbReference>
<proteinExistence type="predicted"/>
<feature type="compositionally biased region" description="Basic and acidic residues" evidence="1">
    <location>
        <begin position="445"/>
        <end position="460"/>
    </location>
</feature>
<feature type="region of interest" description="Disordered" evidence="1">
    <location>
        <begin position="1330"/>
        <end position="1355"/>
    </location>
</feature>
<dbReference type="PROSITE" id="PS50994">
    <property type="entry name" value="INTEGRASE"/>
    <property type="match status" value="1"/>
</dbReference>
<feature type="domain" description="Integrase catalytic" evidence="3">
    <location>
        <begin position="153"/>
        <end position="315"/>
    </location>
</feature>
<feature type="compositionally biased region" description="Basic and acidic residues" evidence="1">
    <location>
        <begin position="558"/>
        <end position="571"/>
    </location>
</feature>
<evidence type="ECO:0000313" key="4">
    <source>
        <dbReference type="EMBL" id="CAK0892368.1"/>
    </source>
</evidence>
<dbReference type="InterPro" id="IPR012337">
    <property type="entry name" value="RNaseH-like_sf"/>
</dbReference>
<dbReference type="Gene3D" id="3.30.420.10">
    <property type="entry name" value="Ribonuclease H-like superfamily/Ribonuclease H"/>
    <property type="match status" value="1"/>
</dbReference>
<feature type="transmembrane region" description="Helical" evidence="2">
    <location>
        <begin position="1297"/>
        <end position="1320"/>
    </location>
</feature>
<feature type="region of interest" description="Disordered" evidence="1">
    <location>
        <begin position="482"/>
        <end position="571"/>
    </location>
</feature>
<comment type="caution">
    <text evidence="4">The sequence shown here is derived from an EMBL/GenBank/DDBJ whole genome shotgun (WGS) entry which is preliminary data.</text>
</comment>
<organism evidence="4 5">
    <name type="scientific">Prorocentrum cordatum</name>
    <dbReference type="NCBI Taxonomy" id="2364126"/>
    <lineage>
        <taxon>Eukaryota</taxon>
        <taxon>Sar</taxon>
        <taxon>Alveolata</taxon>
        <taxon>Dinophyceae</taxon>
        <taxon>Prorocentrales</taxon>
        <taxon>Prorocentraceae</taxon>
        <taxon>Prorocentrum</taxon>
    </lineage>
</organism>
<feature type="region of interest" description="Disordered" evidence="1">
    <location>
        <begin position="445"/>
        <end position="468"/>
    </location>
</feature>
<evidence type="ECO:0000256" key="1">
    <source>
        <dbReference type="SAM" id="MobiDB-lite"/>
    </source>
</evidence>
<dbReference type="InterPro" id="IPR036397">
    <property type="entry name" value="RNaseH_sf"/>
</dbReference>
<gene>
    <name evidence="4" type="ORF">PCOR1329_LOCUS72052</name>
</gene>
<feature type="compositionally biased region" description="Low complexity" evidence="1">
    <location>
        <begin position="527"/>
        <end position="541"/>
    </location>
</feature>
<dbReference type="EMBL" id="CAUYUJ010019604">
    <property type="protein sequence ID" value="CAK0892368.1"/>
    <property type="molecule type" value="Genomic_DNA"/>
</dbReference>
<dbReference type="InterPro" id="IPR001584">
    <property type="entry name" value="Integrase_cat-core"/>
</dbReference>
<evidence type="ECO:0000313" key="5">
    <source>
        <dbReference type="Proteomes" id="UP001189429"/>
    </source>
</evidence>
<protein>
    <recommendedName>
        <fullName evidence="3">Integrase catalytic domain-containing protein</fullName>
    </recommendedName>
</protein>
<dbReference type="Proteomes" id="UP001189429">
    <property type="component" value="Unassembled WGS sequence"/>
</dbReference>
<name>A0ABN9WZJ4_9DINO</name>
<keyword evidence="2" id="KW-0812">Transmembrane</keyword>
<keyword evidence="2" id="KW-0472">Membrane</keyword>
<evidence type="ECO:0000256" key="2">
    <source>
        <dbReference type="SAM" id="Phobius"/>
    </source>
</evidence>
<accession>A0ABN9WZJ4</accession>
<keyword evidence="5" id="KW-1185">Reference proteome</keyword>
<feature type="compositionally biased region" description="Basic and acidic residues" evidence="1">
    <location>
        <begin position="511"/>
        <end position="525"/>
    </location>
</feature>
<evidence type="ECO:0000259" key="3">
    <source>
        <dbReference type="PROSITE" id="PS50994"/>
    </source>
</evidence>
<reference evidence="4" key="1">
    <citation type="submission" date="2023-10" db="EMBL/GenBank/DDBJ databases">
        <authorList>
            <person name="Chen Y."/>
            <person name="Shah S."/>
            <person name="Dougan E. K."/>
            <person name="Thang M."/>
            <person name="Chan C."/>
        </authorList>
    </citation>
    <scope>NUCLEOTIDE SEQUENCE [LARGE SCALE GENOMIC DNA]</scope>
</reference>